<dbReference type="AlphaFoldDB" id="A0A0A9A1E9"/>
<organism evidence="1">
    <name type="scientific">Arundo donax</name>
    <name type="common">Giant reed</name>
    <name type="synonym">Donax arundinaceus</name>
    <dbReference type="NCBI Taxonomy" id="35708"/>
    <lineage>
        <taxon>Eukaryota</taxon>
        <taxon>Viridiplantae</taxon>
        <taxon>Streptophyta</taxon>
        <taxon>Embryophyta</taxon>
        <taxon>Tracheophyta</taxon>
        <taxon>Spermatophyta</taxon>
        <taxon>Magnoliopsida</taxon>
        <taxon>Liliopsida</taxon>
        <taxon>Poales</taxon>
        <taxon>Poaceae</taxon>
        <taxon>PACMAD clade</taxon>
        <taxon>Arundinoideae</taxon>
        <taxon>Arundineae</taxon>
        <taxon>Arundo</taxon>
    </lineage>
</organism>
<reference evidence="1" key="1">
    <citation type="submission" date="2014-09" db="EMBL/GenBank/DDBJ databases">
        <authorList>
            <person name="Magalhaes I.L.F."/>
            <person name="Oliveira U."/>
            <person name="Santos F.R."/>
            <person name="Vidigal T.H.D.A."/>
            <person name="Brescovit A.D."/>
            <person name="Santos A.J."/>
        </authorList>
    </citation>
    <scope>NUCLEOTIDE SEQUENCE</scope>
    <source>
        <tissue evidence="1">Shoot tissue taken approximately 20 cm above the soil surface</tissue>
    </source>
</reference>
<protein>
    <submittedName>
        <fullName evidence="1">Uncharacterized protein</fullName>
    </submittedName>
</protein>
<reference evidence="1" key="2">
    <citation type="journal article" date="2015" name="Data Brief">
        <title>Shoot transcriptome of the giant reed, Arundo donax.</title>
        <authorList>
            <person name="Barrero R.A."/>
            <person name="Guerrero F.D."/>
            <person name="Moolhuijzen P."/>
            <person name="Goolsby J.A."/>
            <person name="Tidwell J."/>
            <person name="Bellgard S.E."/>
            <person name="Bellgard M.I."/>
        </authorList>
    </citation>
    <scope>NUCLEOTIDE SEQUENCE</scope>
    <source>
        <tissue evidence="1">Shoot tissue taken approximately 20 cm above the soil surface</tissue>
    </source>
</reference>
<name>A0A0A9A1E9_ARUDO</name>
<dbReference type="EMBL" id="GBRH01252984">
    <property type="protein sequence ID" value="JAD44911.1"/>
    <property type="molecule type" value="Transcribed_RNA"/>
</dbReference>
<proteinExistence type="predicted"/>
<sequence length="55" mass="6054">MNKSRIIEGENLQLTVSKHSSFHFLIPSTCIINTTSFPSYFSCSSNMICAGVVVI</sequence>
<evidence type="ECO:0000313" key="1">
    <source>
        <dbReference type="EMBL" id="JAD44911.1"/>
    </source>
</evidence>
<accession>A0A0A9A1E9</accession>